<comment type="similarity">
    <text evidence="2">Belongs to the peptidase M24B family.</text>
</comment>
<dbReference type="PROSITE" id="PS00491">
    <property type="entry name" value="PROLINE_PEPTIDASE"/>
    <property type="match status" value="1"/>
</dbReference>
<keyword evidence="3" id="KW-0479">Metal-binding</keyword>
<dbReference type="InterPro" id="IPR001714">
    <property type="entry name" value="Pept_M24_MAP"/>
</dbReference>
<dbReference type="FunFam" id="3.90.230.10:FF:000014">
    <property type="entry name" value="Aminopeptidase P family protein"/>
    <property type="match status" value="1"/>
</dbReference>
<dbReference type="OrthoDB" id="9806388at2"/>
<dbReference type="InterPro" id="IPR000994">
    <property type="entry name" value="Pept_M24"/>
</dbReference>
<dbReference type="Gene3D" id="3.90.230.10">
    <property type="entry name" value="Creatinase/methionine aminopeptidase superfamily"/>
    <property type="match status" value="1"/>
</dbReference>
<dbReference type="InterPro" id="IPR036005">
    <property type="entry name" value="Creatinase/aminopeptidase-like"/>
</dbReference>
<evidence type="ECO:0000256" key="2">
    <source>
        <dbReference type="ARBA" id="ARBA00008766"/>
    </source>
</evidence>
<sequence>MINRIENVREQLRGLGAEAIVIDSPANRRYVSGFTGTAGAVLITQKKAYFITDFRYIEQAEAQCPGFEVVRHTSSVYEKMGELLKNEQADTLVFEKDNVSYAGYESLQQNTDAELKPLSGLLEEIRLIKSQDELNVLQQAVDIADRAFEHITSYIKPGVKEIDVSNELEFFMRREGAVSSSFDIIAASGTRSALPHGTASEKAIQSGELLTLDFGAYFQGYCSDITRTVAVGEPPSRLREIYQVVYESQLKALEEIKPGMTGAEADAVARDHIVKQGFGEYFGHGLGHGLGLEVHEGPRLSPKSSQVLEPGMVVTVEPGVYVPEIGGTRIEDDIVMTEDGNKTLSKSPKELMILGQ</sequence>
<keyword evidence="8" id="KW-1185">Reference proteome</keyword>
<dbReference type="STRING" id="266892.SAMN04488054_103265"/>
<dbReference type="GO" id="GO:0004177">
    <property type="term" value="F:aminopeptidase activity"/>
    <property type="evidence" value="ECO:0007669"/>
    <property type="project" value="UniProtKB-KW"/>
</dbReference>
<keyword evidence="4" id="KW-0378">Hydrolase</keyword>
<organism evidence="7 8">
    <name type="scientific">Salibacterium qingdaonense</name>
    <dbReference type="NCBI Taxonomy" id="266892"/>
    <lineage>
        <taxon>Bacteria</taxon>
        <taxon>Bacillati</taxon>
        <taxon>Bacillota</taxon>
        <taxon>Bacilli</taxon>
        <taxon>Bacillales</taxon>
        <taxon>Bacillaceae</taxon>
    </lineage>
</organism>
<dbReference type="Gene3D" id="3.40.350.10">
    <property type="entry name" value="Creatinase/prolidase N-terminal domain"/>
    <property type="match status" value="1"/>
</dbReference>
<evidence type="ECO:0000256" key="1">
    <source>
        <dbReference type="ARBA" id="ARBA00001936"/>
    </source>
</evidence>
<dbReference type="PRINTS" id="PR00599">
    <property type="entry name" value="MAPEPTIDASE"/>
</dbReference>
<gene>
    <name evidence="7" type="ORF">SAMN04488054_103265</name>
</gene>
<dbReference type="PANTHER" id="PTHR46112:SF3">
    <property type="entry name" value="AMINOPEPTIDASE YPDF"/>
    <property type="match status" value="1"/>
</dbReference>
<dbReference type="PANTHER" id="PTHR46112">
    <property type="entry name" value="AMINOPEPTIDASE"/>
    <property type="match status" value="1"/>
</dbReference>
<evidence type="ECO:0000313" key="7">
    <source>
        <dbReference type="EMBL" id="SFL68100.1"/>
    </source>
</evidence>
<dbReference type="InterPro" id="IPR000587">
    <property type="entry name" value="Creatinase_N"/>
</dbReference>
<evidence type="ECO:0000256" key="3">
    <source>
        <dbReference type="ARBA" id="ARBA00022723"/>
    </source>
</evidence>
<keyword evidence="7" id="KW-0645">Protease</keyword>
<evidence type="ECO:0000259" key="6">
    <source>
        <dbReference type="Pfam" id="PF01321"/>
    </source>
</evidence>
<reference evidence="7 8" key="1">
    <citation type="submission" date="2016-10" db="EMBL/GenBank/DDBJ databases">
        <authorList>
            <person name="de Groot N.N."/>
        </authorList>
    </citation>
    <scope>NUCLEOTIDE SEQUENCE [LARGE SCALE GENOMIC DNA]</scope>
    <source>
        <strain evidence="7 8">CGMCC 1.6134</strain>
    </source>
</reference>
<dbReference type="EMBL" id="FOTY01000003">
    <property type="protein sequence ID" value="SFL68100.1"/>
    <property type="molecule type" value="Genomic_DNA"/>
</dbReference>
<evidence type="ECO:0000313" key="8">
    <source>
        <dbReference type="Proteomes" id="UP000199668"/>
    </source>
</evidence>
<dbReference type="Pfam" id="PF01321">
    <property type="entry name" value="Creatinase_N"/>
    <property type="match status" value="1"/>
</dbReference>
<dbReference type="GO" id="GO:0046872">
    <property type="term" value="F:metal ion binding"/>
    <property type="evidence" value="ECO:0007669"/>
    <property type="project" value="UniProtKB-KW"/>
</dbReference>
<evidence type="ECO:0000256" key="4">
    <source>
        <dbReference type="ARBA" id="ARBA00022801"/>
    </source>
</evidence>
<dbReference type="CDD" id="cd01092">
    <property type="entry name" value="APP-like"/>
    <property type="match status" value="1"/>
</dbReference>
<protein>
    <submittedName>
        <fullName evidence="7">Xaa-Pro aminopeptidase</fullName>
    </submittedName>
</protein>
<dbReference type="SUPFAM" id="SSF55920">
    <property type="entry name" value="Creatinase/aminopeptidase"/>
    <property type="match status" value="1"/>
</dbReference>
<dbReference type="InterPro" id="IPR050659">
    <property type="entry name" value="Peptidase_M24B"/>
</dbReference>
<dbReference type="Pfam" id="PF00557">
    <property type="entry name" value="Peptidase_M24"/>
    <property type="match status" value="1"/>
</dbReference>
<feature type="domain" description="Creatinase N-terminal" evidence="6">
    <location>
        <begin position="4"/>
        <end position="128"/>
    </location>
</feature>
<feature type="domain" description="Peptidase M24" evidence="5">
    <location>
        <begin position="137"/>
        <end position="338"/>
    </location>
</feature>
<evidence type="ECO:0000259" key="5">
    <source>
        <dbReference type="Pfam" id="PF00557"/>
    </source>
</evidence>
<accession>A0A1I4JNI3</accession>
<dbReference type="AlphaFoldDB" id="A0A1I4JNI3"/>
<dbReference type="Proteomes" id="UP000199668">
    <property type="component" value="Unassembled WGS sequence"/>
</dbReference>
<dbReference type="InterPro" id="IPR001131">
    <property type="entry name" value="Peptidase_M24B_aminopep-P_CS"/>
</dbReference>
<proteinExistence type="inferred from homology"/>
<name>A0A1I4JNI3_9BACI</name>
<dbReference type="SUPFAM" id="SSF53092">
    <property type="entry name" value="Creatinase/prolidase N-terminal domain"/>
    <property type="match status" value="1"/>
</dbReference>
<dbReference type="InterPro" id="IPR029149">
    <property type="entry name" value="Creatin/AminoP/Spt16_N"/>
</dbReference>
<dbReference type="GO" id="GO:0008235">
    <property type="term" value="F:metalloexopeptidase activity"/>
    <property type="evidence" value="ECO:0007669"/>
    <property type="project" value="UniProtKB-ARBA"/>
</dbReference>
<keyword evidence="7" id="KW-0031">Aminopeptidase</keyword>
<comment type="cofactor">
    <cofactor evidence="1">
        <name>Mn(2+)</name>
        <dbReference type="ChEBI" id="CHEBI:29035"/>
    </cofactor>
</comment>